<organism evidence="10 11">
    <name type="scientific">Piptocephalis cylindrospora</name>
    <dbReference type="NCBI Taxonomy" id="1907219"/>
    <lineage>
        <taxon>Eukaryota</taxon>
        <taxon>Fungi</taxon>
        <taxon>Fungi incertae sedis</taxon>
        <taxon>Zoopagomycota</taxon>
        <taxon>Zoopagomycotina</taxon>
        <taxon>Zoopagomycetes</taxon>
        <taxon>Zoopagales</taxon>
        <taxon>Piptocephalidaceae</taxon>
        <taxon>Piptocephalis</taxon>
    </lineage>
</organism>
<keyword evidence="3 8" id="KW-0812">Transmembrane</keyword>
<dbReference type="GO" id="GO:0005886">
    <property type="term" value="C:plasma membrane"/>
    <property type="evidence" value="ECO:0007669"/>
    <property type="project" value="TreeGrafter"/>
</dbReference>
<comment type="subcellular location">
    <subcellularLocation>
        <location evidence="1">Membrane</location>
        <topology evidence="1">Single-pass type I membrane protein</topology>
    </subcellularLocation>
</comment>
<gene>
    <name evidence="10" type="ORF">BJ684DRAFT_6996</name>
</gene>
<keyword evidence="11" id="KW-1185">Reference proteome</keyword>
<evidence type="ECO:0000256" key="8">
    <source>
        <dbReference type="SAM" id="Phobius"/>
    </source>
</evidence>
<evidence type="ECO:0000313" key="10">
    <source>
        <dbReference type="EMBL" id="RKP15447.1"/>
    </source>
</evidence>
<evidence type="ECO:0000256" key="7">
    <source>
        <dbReference type="ARBA" id="ARBA00023180"/>
    </source>
</evidence>
<dbReference type="Pfam" id="PF23122">
    <property type="entry name" value="C2_ITFG1"/>
    <property type="match status" value="1"/>
</dbReference>
<keyword evidence="4" id="KW-0732">Signal</keyword>
<keyword evidence="5 8" id="KW-1133">Transmembrane helix</keyword>
<keyword evidence="7" id="KW-0325">Glycoprotein</keyword>
<dbReference type="InterPro" id="IPR028994">
    <property type="entry name" value="Integrin_alpha_N"/>
</dbReference>
<evidence type="ECO:0000256" key="6">
    <source>
        <dbReference type="ARBA" id="ARBA00023136"/>
    </source>
</evidence>
<evidence type="ECO:0000256" key="4">
    <source>
        <dbReference type="ARBA" id="ARBA00022729"/>
    </source>
</evidence>
<dbReference type="AlphaFoldDB" id="A0A4P9Y8F5"/>
<dbReference type="SUPFAM" id="SSF69318">
    <property type="entry name" value="Integrin alpha N-terminal domain"/>
    <property type="match status" value="1"/>
</dbReference>
<dbReference type="PANTHER" id="PTHR13412:SF0">
    <property type="entry name" value="T-CELL IMMUNOMODULATORY PROTEIN"/>
    <property type="match status" value="1"/>
</dbReference>
<reference evidence="11" key="1">
    <citation type="journal article" date="2018" name="Nat. Microbiol.">
        <title>Leveraging single-cell genomics to expand the fungal tree of life.</title>
        <authorList>
            <person name="Ahrendt S.R."/>
            <person name="Quandt C.A."/>
            <person name="Ciobanu D."/>
            <person name="Clum A."/>
            <person name="Salamov A."/>
            <person name="Andreopoulos B."/>
            <person name="Cheng J.F."/>
            <person name="Woyke T."/>
            <person name="Pelin A."/>
            <person name="Henrissat B."/>
            <person name="Reynolds N.K."/>
            <person name="Benny G.L."/>
            <person name="Smith M.E."/>
            <person name="James T.Y."/>
            <person name="Grigoriev I.V."/>
        </authorList>
    </citation>
    <scope>NUCLEOTIDE SEQUENCE [LARGE SCALE GENOMIC DNA]</scope>
</reference>
<dbReference type="InterPro" id="IPR057089">
    <property type="entry name" value="C2_TIP"/>
</dbReference>
<evidence type="ECO:0000313" key="11">
    <source>
        <dbReference type="Proteomes" id="UP000267251"/>
    </source>
</evidence>
<comment type="similarity">
    <text evidence="2">Belongs to the TIP family.</text>
</comment>
<dbReference type="Pfam" id="PF13517">
    <property type="entry name" value="FG-GAP_3"/>
    <property type="match status" value="2"/>
</dbReference>
<keyword evidence="6 8" id="KW-0472">Membrane</keyword>
<accession>A0A4P9Y8F5</accession>
<dbReference type="InterPro" id="IPR013517">
    <property type="entry name" value="FG-GAP"/>
</dbReference>
<name>A0A4P9Y8F5_9FUNG</name>
<dbReference type="EMBL" id="KZ987731">
    <property type="protein sequence ID" value="RKP15447.1"/>
    <property type="molecule type" value="Genomic_DNA"/>
</dbReference>
<protein>
    <recommendedName>
        <fullName evidence="9">T-cell immunomodulatory protein TIP C2 domain-containing protein</fullName>
    </recommendedName>
</protein>
<dbReference type="OrthoDB" id="10022113at2759"/>
<evidence type="ECO:0000256" key="2">
    <source>
        <dbReference type="ARBA" id="ARBA00006496"/>
    </source>
</evidence>
<dbReference type="InterPro" id="IPR024881">
    <property type="entry name" value="Tip"/>
</dbReference>
<evidence type="ECO:0000256" key="5">
    <source>
        <dbReference type="ARBA" id="ARBA00022989"/>
    </source>
</evidence>
<dbReference type="PANTHER" id="PTHR13412">
    <property type="entry name" value="T-CELL IMMUNOMODULATORY PROTEIN HOMOLOG"/>
    <property type="match status" value="1"/>
</dbReference>
<sequence>MDDSLSELDVGLSGSKSITIAAFADVNADKRTDLITLSSDRHSLGVRIWDHDAFQFMPPINQINIFDAQIVNAIPGDLNYDGTLDLLVYLRSGPGATETKVRAYLGGKDGKFDGKWIDLPPSGLSQPMVLDYSGNMRVDLLGLSPGSSGTLQVWNNTWSSSPDSPYTTFPMPASVDGETMCVSPDPHSNAFLDLDGDCLADLFIVCAADSSGIQTYQVWVNGKDKGYHFARTGSLPKGAGPVSFADMDGDGALDMIFPVTPDDGPSTIQILYNQQFPLCTSSTQENCRSATHLCRADPDFHFSSTDQDGGLVVFPVATEADPTAHLVTTEAYSVGDVPIFLHTGDFDIDGFPDVLAVLETGSSGRRARLYRSVPCKDGACSAKAVAAKRRTLEEVTEGAEALTAIENVRSTAFLDVAEDGSLDIIVFSAPPGDKGAGRTMVVLENNYNSDAFFLKTLMLNGACPSRCPVTSDHPSRYPYGVNYKGATFKYTVIDTSGEKRAFAVAQLPQSSYMPLHKPYNFVGLGRTNNYLEELFVGSTRHQEEHYFTWSGIIPNSQLILIPYQNAGSSSAQSWIREMMINPGSYAPWVLLSILVSALILVIVVLALNHLERVEDEKERREAMHLINFDAL</sequence>
<proteinExistence type="inferred from homology"/>
<evidence type="ECO:0000256" key="3">
    <source>
        <dbReference type="ARBA" id="ARBA00022692"/>
    </source>
</evidence>
<evidence type="ECO:0000259" key="9">
    <source>
        <dbReference type="Pfam" id="PF23122"/>
    </source>
</evidence>
<dbReference type="Proteomes" id="UP000267251">
    <property type="component" value="Unassembled WGS sequence"/>
</dbReference>
<feature type="domain" description="T-cell immunomodulatory protein TIP C2" evidence="9">
    <location>
        <begin position="478"/>
        <end position="577"/>
    </location>
</feature>
<evidence type="ECO:0000256" key="1">
    <source>
        <dbReference type="ARBA" id="ARBA00004479"/>
    </source>
</evidence>
<feature type="transmembrane region" description="Helical" evidence="8">
    <location>
        <begin position="585"/>
        <end position="610"/>
    </location>
</feature>